<proteinExistence type="predicted"/>
<gene>
    <name evidence="2" type="ORF">F0562_020935</name>
</gene>
<keyword evidence="1" id="KW-1133">Transmembrane helix</keyword>
<sequence length="104" mass="11298">MCNCDAANNWTLQCRPSPVNSSCLGMQCQGTDNLYIGNTTSTSCNRSTCAYAGYSNQAIITTLDTVSTCPVPDNSSLKLSLGGWNWNILLISVHLVLFCLHFLE</sequence>
<dbReference type="EMBL" id="CM018033">
    <property type="protein sequence ID" value="KAA8546171.1"/>
    <property type="molecule type" value="Genomic_DNA"/>
</dbReference>
<keyword evidence="1" id="KW-0812">Transmembrane</keyword>
<organism evidence="2 3">
    <name type="scientific">Nyssa sinensis</name>
    <dbReference type="NCBI Taxonomy" id="561372"/>
    <lineage>
        <taxon>Eukaryota</taxon>
        <taxon>Viridiplantae</taxon>
        <taxon>Streptophyta</taxon>
        <taxon>Embryophyta</taxon>
        <taxon>Tracheophyta</taxon>
        <taxon>Spermatophyta</taxon>
        <taxon>Magnoliopsida</taxon>
        <taxon>eudicotyledons</taxon>
        <taxon>Gunneridae</taxon>
        <taxon>Pentapetalae</taxon>
        <taxon>asterids</taxon>
        <taxon>Cornales</taxon>
        <taxon>Nyssaceae</taxon>
        <taxon>Nyssa</taxon>
    </lineage>
</organism>
<evidence type="ECO:0000256" key="1">
    <source>
        <dbReference type="SAM" id="Phobius"/>
    </source>
</evidence>
<accession>A0A5J5BY43</accession>
<evidence type="ECO:0000313" key="2">
    <source>
        <dbReference type="EMBL" id="KAA8546171.1"/>
    </source>
</evidence>
<keyword evidence="1" id="KW-0472">Membrane</keyword>
<dbReference type="OrthoDB" id="10527330at2759"/>
<dbReference type="Proteomes" id="UP000325577">
    <property type="component" value="Linkage Group LG10"/>
</dbReference>
<protein>
    <submittedName>
        <fullName evidence="2">Uncharacterized protein</fullName>
    </submittedName>
</protein>
<dbReference type="AlphaFoldDB" id="A0A5J5BY43"/>
<evidence type="ECO:0000313" key="3">
    <source>
        <dbReference type="Proteomes" id="UP000325577"/>
    </source>
</evidence>
<reference evidence="2 3" key="1">
    <citation type="submission" date="2019-09" db="EMBL/GenBank/DDBJ databases">
        <title>A chromosome-level genome assembly of the Chinese tupelo Nyssa sinensis.</title>
        <authorList>
            <person name="Yang X."/>
            <person name="Kang M."/>
            <person name="Yang Y."/>
            <person name="Xiong H."/>
            <person name="Wang M."/>
            <person name="Zhang Z."/>
            <person name="Wang Z."/>
            <person name="Wu H."/>
            <person name="Ma T."/>
            <person name="Liu J."/>
            <person name="Xi Z."/>
        </authorList>
    </citation>
    <scope>NUCLEOTIDE SEQUENCE [LARGE SCALE GENOMIC DNA]</scope>
    <source>
        <strain evidence="2">J267</strain>
        <tissue evidence="2">Leaf</tissue>
    </source>
</reference>
<keyword evidence="3" id="KW-1185">Reference proteome</keyword>
<feature type="transmembrane region" description="Helical" evidence="1">
    <location>
        <begin position="84"/>
        <end position="103"/>
    </location>
</feature>
<name>A0A5J5BY43_9ASTE</name>